<evidence type="ECO:0000313" key="4">
    <source>
        <dbReference type="EMBL" id="KAK8230919.1"/>
    </source>
</evidence>
<dbReference type="InterPro" id="IPR025574">
    <property type="entry name" value="Nucleoporin_FG_rpt"/>
</dbReference>
<feature type="compositionally biased region" description="Low complexity" evidence="3">
    <location>
        <begin position="98"/>
        <end position="117"/>
    </location>
</feature>
<feature type="compositionally biased region" description="Polar residues" evidence="3">
    <location>
        <begin position="272"/>
        <end position="286"/>
    </location>
</feature>
<accession>A0ABR1YJA0</accession>
<comment type="subcellular location">
    <subcellularLocation>
        <location evidence="1">Nucleus</location>
        <location evidence="1">Nuclear pore complex</location>
    </subcellularLocation>
</comment>
<evidence type="ECO:0000256" key="3">
    <source>
        <dbReference type="SAM" id="MobiDB-lite"/>
    </source>
</evidence>
<keyword evidence="5" id="KW-1185">Reference proteome</keyword>
<evidence type="ECO:0000256" key="2">
    <source>
        <dbReference type="ARBA" id="ARBA00023132"/>
    </source>
</evidence>
<organism evidence="4 5">
    <name type="scientific">Phyllosticta capitalensis</name>
    <dbReference type="NCBI Taxonomy" id="121624"/>
    <lineage>
        <taxon>Eukaryota</taxon>
        <taxon>Fungi</taxon>
        <taxon>Dikarya</taxon>
        <taxon>Ascomycota</taxon>
        <taxon>Pezizomycotina</taxon>
        <taxon>Dothideomycetes</taxon>
        <taxon>Dothideomycetes incertae sedis</taxon>
        <taxon>Botryosphaeriales</taxon>
        <taxon>Phyllostictaceae</taxon>
        <taxon>Phyllosticta</taxon>
    </lineage>
</organism>
<keyword evidence="2" id="KW-0509">mRNA transport</keyword>
<feature type="region of interest" description="Disordered" evidence="3">
    <location>
        <begin position="444"/>
        <end position="507"/>
    </location>
</feature>
<evidence type="ECO:0000256" key="1">
    <source>
        <dbReference type="ARBA" id="ARBA00004567"/>
    </source>
</evidence>
<feature type="region of interest" description="Disordered" evidence="3">
    <location>
        <begin position="365"/>
        <end position="400"/>
    </location>
</feature>
<feature type="compositionally biased region" description="Low complexity" evidence="3">
    <location>
        <begin position="444"/>
        <end position="456"/>
    </location>
</feature>
<keyword evidence="2" id="KW-0539">Nucleus</keyword>
<protein>
    <submittedName>
        <fullName evidence="4">Uncharacterized protein</fullName>
    </submittedName>
</protein>
<name>A0ABR1YJA0_9PEZI</name>
<reference evidence="4 5" key="1">
    <citation type="submission" date="2024-04" db="EMBL/GenBank/DDBJ databases">
        <title>Phyllosticta paracitricarpa is synonymous to the EU quarantine fungus P. citricarpa based on phylogenomic analyses.</title>
        <authorList>
            <consortium name="Lawrence Berkeley National Laboratory"/>
            <person name="Van Ingen-Buijs V.A."/>
            <person name="Van Westerhoven A.C."/>
            <person name="Haridas S."/>
            <person name="Skiadas P."/>
            <person name="Martin F."/>
            <person name="Groenewald J.Z."/>
            <person name="Crous P.W."/>
            <person name="Seidl M.F."/>
        </authorList>
    </citation>
    <scope>NUCLEOTIDE SEQUENCE [LARGE SCALE GENOMIC DNA]</scope>
    <source>
        <strain evidence="4 5">CBS 123374</strain>
    </source>
</reference>
<evidence type="ECO:0000313" key="5">
    <source>
        <dbReference type="Proteomes" id="UP001492380"/>
    </source>
</evidence>
<feature type="compositionally biased region" description="Low complexity" evidence="3">
    <location>
        <begin position="479"/>
        <end position="489"/>
    </location>
</feature>
<proteinExistence type="predicted"/>
<dbReference type="Pfam" id="PF13634">
    <property type="entry name" value="Nucleoporin_FG"/>
    <property type="match status" value="1"/>
</dbReference>
<feature type="compositionally biased region" description="Basic and acidic residues" evidence="3">
    <location>
        <begin position="460"/>
        <end position="477"/>
    </location>
</feature>
<keyword evidence="2" id="KW-0813">Transport</keyword>
<sequence length="507" mass="54033">MDYTTGHSVSNEMLDDLLDAIERIENGSIRDRLRRQVHALALQRTDNTHSAAMAVEGLQDVDAQILNSYELLRGEVERANGGGFSFRGMPPRTPFGQPRPSDSRPSFSPFGRPRPSDTFGSRPLFGQPRPSDTYDSVPSFGRLRDSDTYGGGSLFGQPTGSNAYGGGSLFGQPRGSNTFGGGSLFGQPTSSNAFAGGSLFGQPRESSTYTGGSLFGQPRGSSGGSLFGGRPTASNTHGGGSTYLGQPVSGGSLFGGQPNTGSDSFGKLFADSANQQSSFARGNNPGTLFRSEAGAASDKKKIKPPRASPNIPGYKPAARKPQSRLSEATQQSIQFQAAQARRNLEAMGGLKGIRKWAPQFVHPNAIADETESEDDDKHGSKAFWGPPAPPPQPPMSQSEKKRLYDAYLAPQKHLTEEEEIALAIKNSAHDPNGLFGAGARARLQQSQRARQTRAQRVGSRAKESRAKMEQLARERSARAKAAAPPANAPVNRFSPFTSAPATFYAPP</sequence>
<feature type="compositionally biased region" description="Polar residues" evidence="3">
    <location>
        <begin position="323"/>
        <end position="334"/>
    </location>
</feature>
<comment type="caution">
    <text evidence="4">The sequence shown here is derived from an EMBL/GenBank/DDBJ whole genome shotgun (WGS) entry which is preliminary data.</text>
</comment>
<dbReference type="EMBL" id="JBBWRZ010000008">
    <property type="protein sequence ID" value="KAK8230919.1"/>
    <property type="molecule type" value="Genomic_DNA"/>
</dbReference>
<keyword evidence="2" id="KW-0906">Nuclear pore complex</keyword>
<dbReference type="Proteomes" id="UP001492380">
    <property type="component" value="Unassembled WGS sequence"/>
</dbReference>
<keyword evidence="2" id="KW-0653">Protein transport</keyword>
<feature type="region of interest" description="Disordered" evidence="3">
    <location>
        <begin position="81"/>
        <end position="334"/>
    </location>
</feature>
<gene>
    <name evidence="4" type="ORF">HDK90DRAFT_513025</name>
</gene>
<keyword evidence="2" id="KW-0811">Translocation</keyword>